<gene>
    <name evidence="3" type="ORF">SAMN02745132_01603</name>
</gene>
<sequence length="379" mass="40890">MVHCAQCTWSVDSGWTSLDELSGLDSSQTLVLLFGVADSPEYGSAIQSLLQFFPTSFVAGCSSSGEISNNELSVSEAQIVATVYRFDHTQLRIEQLDVNQDESFQAGKALGQALYQDSLSWVFVLSDGLRVNGSELASGFNSVLPASVPVTGGLAGDHGRFEKTLVWHKDNAKSGRIVAIGFYGHRLSVGFGSGGGWRKFGPERTVTYSKANIVYEIDHEPALALYRTYLGSHADELPGSGLRYPLNLHVEEAGTSVIRTLLGINEDDESVTFAGDVPEGAKVQLMNTDLPSLVQGAEDAAINCQHDASPDAAILISCVGRRLLFKQMADDEVDAVRDVLGEQTLLCGFYSYGELAPYGRAFNCGLHNQTMTVTTLKEE</sequence>
<dbReference type="OrthoDB" id="9770435at2"/>
<dbReference type="AlphaFoldDB" id="A0A1T4UF45"/>
<proteinExistence type="predicted"/>
<feature type="domain" description="FIST" evidence="1">
    <location>
        <begin position="27"/>
        <end position="221"/>
    </location>
</feature>
<protein>
    <submittedName>
        <fullName evidence="3">Uncharacterized conserved protein, contains FIST_N domain</fullName>
    </submittedName>
</protein>
<dbReference type="Pfam" id="PF08495">
    <property type="entry name" value="FIST"/>
    <property type="match status" value="1"/>
</dbReference>
<evidence type="ECO:0000259" key="2">
    <source>
        <dbReference type="SMART" id="SM01204"/>
    </source>
</evidence>
<dbReference type="PANTHER" id="PTHR40252:SF2">
    <property type="entry name" value="BLR0328 PROTEIN"/>
    <property type="match status" value="1"/>
</dbReference>
<evidence type="ECO:0000313" key="4">
    <source>
        <dbReference type="Proteomes" id="UP000190162"/>
    </source>
</evidence>
<dbReference type="SMART" id="SM00897">
    <property type="entry name" value="FIST"/>
    <property type="match status" value="1"/>
</dbReference>
<dbReference type="InterPro" id="IPR013702">
    <property type="entry name" value="FIST_domain_N"/>
</dbReference>
<dbReference type="Proteomes" id="UP000190162">
    <property type="component" value="Unassembled WGS sequence"/>
</dbReference>
<evidence type="ECO:0000313" key="3">
    <source>
        <dbReference type="EMBL" id="SKA51317.1"/>
    </source>
</evidence>
<dbReference type="SMART" id="SM01204">
    <property type="entry name" value="FIST_C"/>
    <property type="match status" value="1"/>
</dbReference>
<accession>A0A1T4UF45</accession>
<name>A0A1T4UF45_9GAMM</name>
<reference evidence="4" key="1">
    <citation type="submission" date="2017-02" db="EMBL/GenBank/DDBJ databases">
        <authorList>
            <person name="Varghese N."/>
            <person name="Submissions S."/>
        </authorList>
    </citation>
    <scope>NUCLEOTIDE SEQUENCE [LARGE SCALE GENOMIC DNA]</scope>
    <source>
        <strain evidence="4">DSM 22720</strain>
    </source>
</reference>
<dbReference type="EMBL" id="FUXU01000014">
    <property type="protein sequence ID" value="SKA51317.1"/>
    <property type="molecule type" value="Genomic_DNA"/>
</dbReference>
<organism evidence="3 4">
    <name type="scientific">Enterovibrio nigricans DSM 22720</name>
    <dbReference type="NCBI Taxonomy" id="1121868"/>
    <lineage>
        <taxon>Bacteria</taxon>
        <taxon>Pseudomonadati</taxon>
        <taxon>Pseudomonadota</taxon>
        <taxon>Gammaproteobacteria</taxon>
        <taxon>Vibrionales</taxon>
        <taxon>Vibrionaceae</taxon>
        <taxon>Enterovibrio</taxon>
    </lineage>
</organism>
<dbReference type="PANTHER" id="PTHR40252">
    <property type="entry name" value="BLR0328 PROTEIN"/>
    <property type="match status" value="1"/>
</dbReference>
<evidence type="ECO:0000259" key="1">
    <source>
        <dbReference type="SMART" id="SM00897"/>
    </source>
</evidence>
<feature type="domain" description="FIST C-domain" evidence="2">
    <location>
        <begin position="222"/>
        <end position="358"/>
    </location>
</feature>
<dbReference type="RefSeq" id="WP_078752010.1">
    <property type="nucleotide sequence ID" value="NZ_FUXU01000014.1"/>
</dbReference>
<dbReference type="Pfam" id="PF10442">
    <property type="entry name" value="FIST_C"/>
    <property type="match status" value="1"/>
</dbReference>
<keyword evidence="4" id="KW-1185">Reference proteome</keyword>
<dbReference type="InterPro" id="IPR019494">
    <property type="entry name" value="FIST_C"/>
</dbReference>